<dbReference type="EMBL" id="JANFFA010000001">
    <property type="protein sequence ID" value="MDQ2093289.1"/>
    <property type="molecule type" value="Genomic_DNA"/>
</dbReference>
<sequence>MSLHLIEVPLHLPDLHGWAGKRGFGKGLFDEGLALHHLLTEVFGPALLHPFRLMVAPRATQATLYAYGPQPAETLMDTAQSVTLPSERAILDVGRIRSLPRPVETWHAGQQLGFDLHVRPVVRLASALTTESAAFAKGAEVDAFLAETLRNGHARTREEVYLDWLAKRLSPAAELEPDTSRLHKFQRQVVMRGGRRIDGPDATILGTLTVKDPQAFADLLARGIGRHRAYGYGMLLLRPPQRRR</sequence>
<accession>A0AAJ1X4N3</accession>
<reference evidence="1" key="2">
    <citation type="submission" date="2023-04" db="EMBL/GenBank/DDBJ databases">
        <title>'Rhodoalgimonas zhirmunskyi' gen. nov., isolated from a red alga.</title>
        <authorList>
            <person name="Nedashkovskaya O.I."/>
            <person name="Otstavnykh N.Y."/>
            <person name="Bystritskaya E.P."/>
            <person name="Balabanova L.A."/>
            <person name="Isaeva M.P."/>
        </authorList>
    </citation>
    <scope>NUCLEOTIDE SEQUENCE</scope>
    <source>
        <strain evidence="1">10Alg 79</strain>
    </source>
</reference>
<dbReference type="InterPro" id="IPR010179">
    <property type="entry name" value="CRISPR-assoc_prot_Cse3"/>
</dbReference>
<dbReference type="Proteomes" id="UP001227162">
    <property type="component" value="Unassembled WGS sequence"/>
</dbReference>
<dbReference type="Gene3D" id="3.30.70.1210">
    <property type="entry name" value="Crispr-associated protein, domain 2"/>
    <property type="match status" value="1"/>
</dbReference>
<gene>
    <name evidence="1" type="primary">cas6e</name>
    <name evidence="1" type="ORF">NOI20_04135</name>
</gene>
<name>A0AAJ1X4N3_9RHOB</name>
<keyword evidence="2" id="KW-1185">Reference proteome</keyword>
<dbReference type="NCBIfam" id="TIGR01907">
    <property type="entry name" value="casE_Cse3"/>
    <property type="match status" value="1"/>
</dbReference>
<proteinExistence type="predicted"/>
<evidence type="ECO:0000313" key="2">
    <source>
        <dbReference type="Proteomes" id="UP001227162"/>
    </source>
</evidence>
<organism evidence="1 2">
    <name type="scientific">Rhodalgimonas zhirmunskyi</name>
    <dbReference type="NCBI Taxonomy" id="2964767"/>
    <lineage>
        <taxon>Bacteria</taxon>
        <taxon>Pseudomonadati</taxon>
        <taxon>Pseudomonadota</taxon>
        <taxon>Alphaproteobacteria</taxon>
        <taxon>Rhodobacterales</taxon>
        <taxon>Roseobacteraceae</taxon>
        <taxon>Rhodalgimonas</taxon>
    </lineage>
</organism>
<dbReference type="SUPFAM" id="SSF117987">
    <property type="entry name" value="CRISPR-associated protein"/>
    <property type="match status" value="1"/>
</dbReference>
<evidence type="ECO:0000313" key="1">
    <source>
        <dbReference type="EMBL" id="MDQ2093289.1"/>
    </source>
</evidence>
<dbReference type="SMART" id="SM01101">
    <property type="entry name" value="CRISPR_assoc"/>
    <property type="match status" value="1"/>
</dbReference>
<comment type="caution">
    <text evidence="1">The sequence shown here is derived from an EMBL/GenBank/DDBJ whole genome shotgun (WGS) entry which is preliminary data.</text>
</comment>
<dbReference type="Pfam" id="PF08798">
    <property type="entry name" value="CRISPR_assoc"/>
    <property type="match status" value="1"/>
</dbReference>
<dbReference type="AlphaFoldDB" id="A0AAJ1X4N3"/>
<protein>
    <submittedName>
        <fullName evidence="1">Type I-E CRISPR-associated protein Cas6/Cse3/CasE</fullName>
    </submittedName>
</protein>
<reference evidence="1" key="1">
    <citation type="submission" date="2022-07" db="EMBL/GenBank/DDBJ databases">
        <authorList>
            <person name="Otstavnykh N."/>
            <person name="Isaeva M."/>
            <person name="Bystritskaya E."/>
        </authorList>
    </citation>
    <scope>NUCLEOTIDE SEQUENCE</scope>
    <source>
        <strain evidence="1">10Alg 79</strain>
    </source>
</reference>
<dbReference type="RefSeq" id="WP_317624883.1">
    <property type="nucleotide sequence ID" value="NZ_JANFFA010000001.1"/>
</dbReference>